<keyword evidence="5" id="KW-1185">Reference proteome</keyword>
<keyword evidence="1" id="KW-0677">Repeat</keyword>
<reference evidence="4 5" key="1">
    <citation type="submission" date="2019-08" db="EMBL/GenBank/DDBJ databases">
        <title>A chromosome-level genome assembly, high-density linkage maps, and genome scans reveal the genomic architecture of hybrid incompatibilities underlying speciation via character displacement in darters (Percidae: Etheostominae).</title>
        <authorList>
            <person name="Moran R.L."/>
            <person name="Catchen J.M."/>
            <person name="Fuller R.C."/>
        </authorList>
    </citation>
    <scope>NUCLEOTIDE SEQUENCE [LARGE SCALE GENOMIC DNA]</scope>
    <source>
        <strain evidence="4">EspeVRDwgs_2016</strain>
        <tissue evidence="4">Muscle</tissue>
    </source>
</reference>
<feature type="region of interest" description="Disordered" evidence="2">
    <location>
        <begin position="135"/>
        <end position="170"/>
    </location>
</feature>
<organism evidence="4 5">
    <name type="scientific">Etheostoma spectabile</name>
    <name type="common">orangethroat darter</name>
    <dbReference type="NCBI Taxonomy" id="54343"/>
    <lineage>
        <taxon>Eukaryota</taxon>
        <taxon>Metazoa</taxon>
        <taxon>Chordata</taxon>
        <taxon>Craniata</taxon>
        <taxon>Vertebrata</taxon>
        <taxon>Euteleostomi</taxon>
        <taxon>Actinopterygii</taxon>
        <taxon>Neopterygii</taxon>
        <taxon>Teleostei</taxon>
        <taxon>Neoteleostei</taxon>
        <taxon>Acanthomorphata</taxon>
        <taxon>Eupercaria</taxon>
        <taxon>Perciformes</taxon>
        <taxon>Percoidei</taxon>
        <taxon>Percidae</taxon>
        <taxon>Etheostomatinae</taxon>
        <taxon>Etheostoma</taxon>
    </lineage>
</organism>
<feature type="region of interest" description="Disordered" evidence="2">
    <location>
        <begin position="1"/>
        <end position="99"/>
    </location>
</feature>
<dbReference type="EMBL" id="VOFY01000009">
    <property type="protein sequence ID" value="KAA8589521.1"/>
    <property type="molecule type" value="Genomic_DNA"/>
</dbReference>
<proteinExistence type="predicted"/>
<accession>A0A5J5DCA4</accession>
<sequence>MPKVQYRSNCKPSTFAYPPALEVPKEKEKEKVSTAVLSITAKAKKKEKEKKEKEEEKMEVEVQEAEKEKEKEKEKKDEEKEKEKKKEAEPNFQLLENPARAMPAQLKVLNMPETCRYQPFKPLHTGGIIIMKDTSEEEEELVEPVSAHGPKIEEEEQEPEPPEPFEYIDE</sequence>
<dbReference type="PANTHER" id="PTHR10943:SF2">
    <property type="entry name" value="26S PROTEASOME NON-ATPASE REGULATORY SUBUNIT 1"/>
    <property type="match status" value="1"/>
</dbReference>
<dbReference type="GO" id="GO:0005634">
    <property type="term" value="C:nucleus"/>
    <property type="evidence" value="ECO:0007669"/>
    <property type="project" value="TreeGrafter"/>
</dbReference>
<name>A0A5J5DCA4_9PERO</name>
<comment type="caution">
    <text evidence="4">The sequence shown here is derived from an EMBL/GenBank/DDBJ whole genome shotgun (WGS) entry which is preliminary data.</text>
</comment>
<evidence type="ECO:0000313" key="5">
    <source>
        <dbReference type="Proteomes" id="UP000327493"/>
    </source>
</evidence>
<dbReference type="GO" id="GO:0034515">
    <property type="term" value="C:proteasome storage granule"/>
    <property type="evidence" value="ECO:0007669"/>
    <property type="project" value="TreeGrafter"/>
</dbReference>
<dbReference type="GO" id="GO:0043161">
    <property type="term" value="P:proteasome-mediated ubiquitin-dependent protein catabolic process"/>
    <property type="evidence" value="ECO:0007669"/>
    <property type="project" value="TreeGrafter"/>
</dbReference>
<dbReference type="AlphaFoldDB" id="A0A5J5DCA4"/>
<evidence type="ECO:0000259" key="3">
    <source>
        <dbReference type="Pfam" id="PF18004"/>
    </source>
</evidence>
<feature type="compositionally biased region" description="Basic and acidic residues" evidence="2">
    <location>
        <begin position="23"/>
        <end position="32"/>
    </location>
</feature>
<evidence type="ECO:0000313" key="4">
    <source>
        <dbReference type="EMBL" id="KAA8589521.1"/>
    </source>
</evidence>
<dbReference type="GO" id="GO:0008540">
    <property type="term" value="C:proteasome regulatory particle, base subcomplex"/>
    <property type="evidence" value="ECO:0007669"/>
    <property type="project" value="TreeGrafter"/>
</dbReference>
<feature type="compositionally biased region" description="Basic and acidic residues" evidence="2">
    <location>
        <begin position="49"/>
        <end position="89"/>
    </location>
</feature>
<protein>
    <recommendedName>
        <fullName evidence="3">26S proteasome regulatory subunit RPN2 C-terminal domain-containing protein</fullName>
    </recommendedName>
</protein>
<feature type="compositionally biased region" description="Polar residues" evidence="2">
    <location>
        <begin position="1"/>
        <end position="12"/>
    </location>
</feature>
<feature type="domain" description="26S proteasome regulatory subunit RPN2 C-terminal" evidence="3">
    <location>
        <begin position="1"/>
        <end position="140"/>
    </location>
</feature>
<dbReference type="PANTHER" id="PTHR10943">
    <property type="entry name" value="26S PROTEASOME NON-ATPASE REGULATORY SUBUNIT"/>
    <property type="match status" value="1"/>
</dbReference>
<evidence type="ECO:0000256" key="1">
    <source>
        <dbReference type="ARBA" id="ARBA00022737"/>
    </source>
</evidence>
<dbReference type="InterPro" id="IPR040623">
    <property type="entry name" value="RPN2_C"/>
</dbReference>
<dbReference type="Pfam" id="PF18004">
    <property type="entry name" value="RPN2_C"/>
    <property type="match status" value="1"/>
</dbReference>
<evidence type="ECO:0000256" key="2">
    <source>
        <dbReference type="SAM" id="MobiDB-lite"/>
    </source>
</evidence>
<dbReference type="Proteomes" id="UP000327493">
    <property type="component" value="Chromosome 9"/>
</dbReference>
<feature type="compositionally biased region" description="Acidic residues" evidence="2">
    <location>
        <begin position="153"/>
        <end position="170"/>
    </location>
</feature>
<gene>
    <name evidence="4" type="ORF">FQN60_012886</name>
</gene>